<reference evidence="4" key="2">
    <citation type="submission" date="2015-01" db="EMBL/GenBank/DDBJ databases">
        <title>Evolutionary Origins and Diversification of the Mycorrhizal Mutualists.</title>
        <authorList>
            <consortium name="DOE Joint Genome Institute"/>
            <consortium name="Mycorrhizal Genomics Consortium"/>
            <person name="Kohler A."/>
            <person name="Kuo A."/>
            <person name="Nagy L.G."/>
            <person name="Floudas D."/>
            <person name="Copeland A."/>
            <person name="Barry K.W."/>
            <person name="Cichocki N."/>
            <person name="Veneault-Fourrey C."/>
            <person name="LaButti K."/>
            <person name="Lindquist E.A."/>
            <person name="Lipzen A."/>
            <person name="Lundell T."/>
            <person name="Morin E."/>
            <person name="Murat C."/>
            <person name="Riley R."/>
            <person name="Ohm R."/>
            <person name="Sun H."/>
            <person name="Tunlid A."/>
            <person name="Henrissat B."/>
            <person name="Grigoriev I.V."/>
            <person name="Hibbett D.S."/>
            <person name="Martin F."/>
        </authorList>
    </citation>
    <scope>NUCLEOTIDE SEQUENCE [LARGE SCALE GENOMIC DNA]</scope>
    <source>
        <strain evidence="4">441</strain>
    </source>
</reference>
<gene>
    <name evidence="3" type="ORF">PISMIDRAFT_679634</name>
</gene>
<dbReference type="EMBL" id="KN833731">
    <property type="protein sequence ID" value="KIK23017.1"/>
    <property type="molecule type" value="Genomic_DNA"/>
</dbReference>
<dbReference type="AlphaFoldDB" id="A0A0C9ZKW1"/>
<name>A0A0C9ZKW1_9AGAM</name>
<dbReference type="HOGENOM" id="CLU_601464_0_0_1"/>
<evidence type="ECO:0000313" key="3">
    <source>
        <dbReference type="EMBL" id="KIK23017.1"/>
    </source>
</evidence>
<evidence type="ECO:0000256" key="2">
    <source>
        <dbReference type="SAM" id="MobiDB-lite"/>
    </source>
</evidence>
<proteinExistence type="predicted"/>
<feature type="coiled-coil region" evidence="1">
    <location>
        <begin position="384"/>
        <end position="425"/>
    </location>
</feature>
<feature type="compositionally biased region" description="Low complexity" evidence="2">
    <location>
        <begin position="303"/>
        <end position="316"/>
    </location>
</feature>
<keyword evidence="4" id="KW-1185">Reference proteome</keyword>
<accession>A0A0C9ZKW1</accession>
<evidence type="ECO:0000313" key="4">
    <source>
        <dbReference type="Proteomes" id="UP000054018"/>
    </source>
</evidence>
<organism evidence="3 4">
    <name type="scientific">Pisolithus microcarpus 441</name>
    <dbReference type="NCBI Taxonomy" id="765257"/>
    <lineage>
        <taxon>Eukaryota</taxon>
        <taxon>Fungi</taxon>
        <taxon>Dikarya</taxon>
        <taxon>Basidiomycota</taxon>
        <taxon>Agaricomycotina</taxon>
        <taxon>Agaricomycetes</taxon>
        <taxon>Agaricomycetidae</taxon>
        <taxon>Boletales</taxon>
        <taxon>Sclerodermatineae</taxon>
        <taxon>Pisolithaceae</taxon>
        <taxon>Pisolithus</taxon>
    </lineage>
</organism>
<dbReference type="OrthoDB" id="2685361at2759"/>
<evidence type="ECO:0000256" key="1">
    <source>
        <dbReference type="SAM" id="Coils"/>
    </source>
</evidence>
<sequence>MAPHRTQRRSNCRRNGPRPLTKLESIVLPRFASHHARIWAELAYTVDERLGNTDETTLIVEQPVEIGFREFMDRLNGRSVSTGLGKRKTEHKTARQLLQDAADNGYLELHYHDGPPPRQIHTIVVLPAARDKLAGFLPRMRGFDNLPERVIYQGTLALAKRNFFPDGCRQPTKEQFAERNIEKYIKLQSFARKPLTRTLTVQDIVQVNSFTVPPESVVVETQGHELLPDGGFQQSLSVEPKEVLETGSTNERELNGELHESVSAVEPVTPRALRPVNWVCSRISGMVNLWYATPESLPRRTTEILPETPSTPSPLSRVEDVADSGSLPDTSTMPGQYEEASEVGALFQQTAAFEGGLARLDSLYKAAIEAAAFAKAKVWVEGKLAKAERDLKSLRLDLANSNVRVMELARERDDKANEIERLYAKITEMGKRMQVLEASLQTVIGAAQAGLSSSD</sequence>
<reference evidence="3 4" key="1">
    <citation type="submission" date="2014-04" db="EMBL/GenBank/DDBJ databases">
        <authorList>
            <consortium name="DOE Joint Genome Institute"/>
            <person name="Kuo A."/>
            <person name="Kohler A."/>
            <person name="Costa M.D."/>
            <person name="Nagy L.G."/>
            <person name="Floudas D."/>
            <person name="Copeland A."/>
            <person name="Barry K.W."/>
            <person name="Cichocki N."/>
            <person name="Veneault-Fourrey C."/>
            <person name="LaButti K."/>
            <person name="Lindquist E.A."/>
            <person name="Lipzen A."/>
            <person name="Lundell T."/>
            <person name="Morin E."/>
            <person name="Murat C."/>
            <person name="Sun H."/>
            <person name="Tunlid A."/>
            <person name="Henrissat B."/>
            <person name="Grigoriev I.V."/>
            <person name="Hibbett D.S."/>
            <person name="Martin F."/>
            <person name="Nordberg H.P."/>
            <person name="Cantor M.N."/>
            <person name="Hua S.X."/>
        </authorList>
    </citation>
    <scope>NUCLEOTIDE SEQUENCE [LARGE SCALE GENOMIC DNA]</scope>
    <source>
        <strain evidence="3 4">441</strain>
    </source>
</reference>
<dbReference type="Proteomes" id="UP000054018">
    <property type="component" value="Unassembled WGS sequence"/>
</dbReference>
<protein>
    <submittedName>
        <fullName evidence="3">Uncharacterized protein</fullName>
    </submittedName>
</protein>
<keyword evidence="1" id="KW-0175">Coiled coil</keyword>
<feature type="region of interest" description="Disordered" evidence="2">
    <location>
        <begin position="303"/>
        <end position="325"/>
    </location>
</feature>